<organism evidence="2 3">
    <name type="scientific">Rhynchosporium agropyri</name>
    <dbReference type="NCBI Taxonomy" id="914238"/>
    <lineage>
        <taxon>Eukaryota</taxon>
        <taxon>Fungi</taxon>
        <taxon>Dikarya</taxon>
        <taxon>Ascomycota</taxon>
        <taxon>Pezizomycotina</taxon>
        <taxon>Leotiomycetes</taxon>
        <taxon>Helotiales</taxon>
        <taxon>Ploettnerulaceae</taxon>
        <taxon>Rhynchosporium</taxon>
    </lineage>
</organism>
<evidence type="ECO:0000313" key="3">
    <source>
        <dbReference type="Proteomes" id="UP000178912"/>
    </source>
</evidence>
<name>A0A1E1L4E0_9HELO</name>
<reference evidence="3" key="1">
    <citation type="submission" date="2016-03" db="EMBL/GenBank/DDBJ databases">
        <authorList>
            <person name="Guldener U."/>
        </authorList>
    </citation>
    <scope>NUCLEOTIDE SEQUENCE [LARGE SCALE GENOMIC DNA]</scope>
    <source>
        <strain evidence="3">04CH-RAC-A.6.1</strain>
    </source>
</reference>
<evidence type="ECO:0000313" key="2">
    <source>
        <dbReference type="EMBL" id="CZT05395.1"/>
    </source>
</evidence>
<evidence type="ECO:0000256" key="1">
    <source>
        <dbReference type="SAM" id="MobiDB-lite"/>
    </source>
</evidence>
<proteinExistence type="predicted"/>
<dbReference type="Proteomes" id="UP000178912">
    <property type="component" value="Unassembled WGS sequence"/>
</dbReference>
<accession>A0A1E1L4E0</accession>
<gene>
    <name evidence="2" type="ORF">RAG0_11502</name>
</gene>
<feature type="region of interest" description="Disordered" evidence="1">
    <location>
        <begin position="1"/>
        <end position="26"/>
    </location>
</feature>
<sequence length="26" mass="2889">MKEYFVGNTSPNDRHRPTTPWGGGAI</sequence>
<dbReference type="EMBL" id="FJUX01000076">
    <property type="protein sequence ID" value="CZT05395.1"/>
    <property type="molecule type" value="Genomic_DNA"/>
</dbReference>
<protein>
    <submittedName>
        <fullName evidence="2">Uncharacterized protein</fullName>
    </submittedName>
</protein>
<keyword evidence="3" id="KW-1185">Reference proteome</keyword>
<dbReference type="AlphaFoldDB" id="A0A1E1L4E0"/>